<comment type="caution">
    <text evidence="2">The sequence shown here is derived from an EMBL/GenBank/DDBJ whole genome shotgun (WGS) entry which is preliminary data.</text>
</comment>
<dbReference type="AlphaFoldDB" id="A0A4R3KX43"/>
<gene>
    <name evidence="2" type="ORF">EDD80_101434</name>
</gene>
<accession>A0A4R3KX43</accession>
<name>A0A4R3KX43_9SPHI</name>
<evidence type="ECO:0000313" key="3">
    <source>
        <dbReference type="Proteomes" id="UP000295807"/>
    </source>
</evidence>
<reference evidence="2 3" key="1">
    <citation type="submission" date="2019-03" db="EMBL/GenBank/DDBJ databases">
        <title>Genomic Encyclopedia of Type Strains, Phase IV (KMG-IV): sequencing the most valuable type-strain genomes for metagenomic binning, comparative biology and taxonomic classification.</title>
        <authorList>
            <person name="Goeker M."/>
        </authorList>
    </citation>
    <scope>NUCLEOTIDE SEQUENCE [LARGE SCALE GENOMIC DNA]</scope>
    <source>
        <strain evidence="2 3">DSM 21100</strain>
    </source>
</reference>
<sequence>MLKFLMIAFMVTVFTSQGQAQEKNWTGTWQYSAPSADYPYQNGKIIFSGEEKELKVVLETNGRKIEARNIKAAKNQVSFDLTIEGELIKVSLQVKDKKLTGTASYSGGEIALSGKRPA</sequence>
<proteinExistence type="predicted"/>
<protein>
    <recommendedName>
        <fullName evidence="4">Lipocalin-like protein</fullName>
    </recommendedName>
</protein>
<feature type="chain" id="PRO_5020375181" description="Lipocalin-like protein" evidence="1">
    <location>
        <begin position="21"/>
        <end position="118"/>
    </location>
</feature>
<keyword evidence="3" id="KW-1185">Reference proteome</keyword>
<dbReference type="EMBL" id="SMAD01000001">
    <property type="protein sequence ID" value="TCS90235.1"/>
    <property type="molecule type" value="Genomic_DNA"/>
</dbReference>
<evidence type="ECO:0008006" key="4">
    <source>
        <dbReference type="Google" id="ProtNLM"/>
    </source>
</evidence>
<dbReference type="Proteomes" id="UP000295807">
    <property type="component" value="Unassembled WGS sequence"/>
</dbReference>
<keyword evidence="1" id="KW-0732">Signal</keyword>
<organism evidence="2 3">
    <name type="scientific">Anseongella ginsenosidimutans</name>
    <dbReference type="NCBI Taxonomy" id="496056"/>
    <lineage>
        <taxon>Bacteria</taxon>
        <taxon>Pseudomonadati</taxon>
        <taxon>Bacteroidota</taxon>
        <taxon>Sphingobacteriia</taxon>
        <taxon>Sphingobacteriales</taxon>
        <taxon>Sphingobacteriaceae</taxon>
        <taxon>Anseongella</taxon>
    </lineage>
</organism>
<feature type="signal peptide" evidence="1">
    <location>
        <begin position="1"/>
        <end position="20"/>
    </location>
</feature>
<evidence type="ECO:0000256" key="1">
    <source>
        <dbReference type="SAM" id="SignalP"/>
    </source>
</evidence>
<evidence type="ECO:0000313" key="2">
    <source>
        <dbReference type="EMBL" id="TCS90235.1"/>
    </source>
</evidence>